<dbReference type="CDD" id="cd02846">
    <property type="entry name" value="PAZ_argonaute_like"/>
    <property type="match status" value="1"/>
</dbReference>
<evidence type="ECO:0000313" key="5">
    <source>
        <dbReference type="Proteomes" id="UP000615446"/>
    </source>
</evidence>
<dbReference type="InterPro" id="IPR045246">
    <property type="entry name" value="Piwi_ago-like"/>
</dbReference>
<dbReference type="InterPro" id="IPR003100">
    <property type="entry name" value="PAZ_dom"/>
</dbReference>
<dbReference type="InterPro" id="IPR032474">
    <property type="entry name" value="Argonaute_N"/>
</dbReference>
<dbReference type="InterPro" id="IPR036397">
    <property type="entry name" value="RNaseH_sf"/>
</dbReference>
<dbReference type="InterPro" id="IPR032472">
    <property type="entry name" value="ArgoL2"/>
</dbReference>
<accession>A0A8H3LF33</accession>
<dbReference type="PROSITE" id="PS50821">
    <property type="entry name" value="PAZ"/>
    <property type="match status" value="1"/>
</dbReference>
<protein>
    <submittedName>
        <fullName evidence="4">Piwi domain-containing protein</fullName>
    </submittedName>
</protein>
<evidence type="ECO:0000256" key="1">
    <source>
        <dbReference type="SAM" id="MobiDB-lite"/>
    </source>
</evidence>
<dbReference type="SMART" id="SM01163">
    <property type="entry name" value="DUF1785"/>
    <property type="match status" value="1"/>
</dbReference>
<dbReference type="Gene3D" id="2.170.260.10">
    <property type="entry name" value="paz domain"/>
    <property type="match status" value="1"/>
</dbReference>
<dbReference type="Pfam" id="PF16486">
    <property type="entry name" value="ArgoN"/>
    <property type="match status" value="1"/>
</dbReference>
<feature type="region of interest" description="Disordered" evidence="1">
    <location>
        <begin position="100"/>
        <end position="125"/>
    </location>
</feature>
<dbReference type="PANTHER" id="PTHR22891">
    <property type="entry name" value="EUKARYOTIC TRANSLATION INITIATION FACTOR 2C"/>
    <property type="match status" value="1"/>
</dbReference>
<dbReference type="Pfam" id="PF16488">
    <property type="entry name" value="ArgoL2"/>
    <property type="match status" value="1"/>
</dbReference>
<dbReference type="Pfam" id="PF16487">
    <property type="entry name" value="ArgoMid"/>
    <property type="match status" value="1"/>
</dbReference>
<dbReference type="CDD" id="cd04657">
    <property type="entry name" value="Piwi_ago-like"/>
    <property type="match status" value="1"/>
</dbReference>
<evidence type="ECO:0000259" key="3">
    <source>
        <dbReference type="PROSITE" id="PS50822"/>
    </source>
</evidence>
<dbReference type="PROSITE" id="PS50822">
    <property type="entry name" value="PIWI"/>
    <property type="match status" value="1"/>
</dbReference>
<dbReference type="AlphaFoldDB" id="A0A8H3LF33"/>
<feature type="domain" description="PAZ" evidence="2">
    <location>
        <begin position="305"/>
        <end position="402"/>
    </location>
</feature>
<dbReference type="InterPro" id="IPR012337">
    <property type="entry name" value="RNaseH-like_sf"/>
</dbReference>
<evidence type="ECO:0000313" key="4">
    <source>
        <dbReference type="EMBL" id="GES84707.1"/>
    </source>
</evidence>
<dbReference type="InterPro" id="IPR003165">
    <property type="entry name" value="Piwi"/>
</dbReference>
<dbReference type="InterPro" id="IPR032473">
    <property type="entry name" value="Argonaute_Mid_dom"/>
</dbReference>
<sequence>MQRSNYKFFRLFSRKNTSINTCFCELIKFFSEEKKEPQIRDERQEALREKAIKNMAKRPDYGRTGRPTQVLTNYFEVKKIANKPYLEKYDISMKLVIQQRPEGESNQSNQRRRAPKQQKQQKQLPVHVQRMVFQQLEKQERNGWFKGVGVVFDGNTTLYSTDLLRLNSPDSGNTSVSLKDDQDSRGNPMEFKVEVQKLDRVDLGELKKCLEGREMKWEYFDLAGIRGLNALIHHIPSMKYTQFGESTYLPSTRKTLGGGVELWMGWFESVRPGQDSYFVNVNTTYTVFYEPGILSNLIPKYLNSDIQERFSQNQHDRVTELIRGLQFRPVHRPQVNTRLKIKRLCPNNAYDIKIDNPESGEKIDIYTYFQRRYDITLRYVHLVELEGRRNDKIPIELCNVIEGQRFPVAKLTSAQRGAMIKHTALRPQENVQRINEGVQNVLQFEKDFKLGGFGMEVDEKMATVPARVLKPPQISYHSTSKAGGTVKPKEGGWNLRDRKFVRSGNTLRYWVVVAFIEQRRFNQAKQFVKELVNTSRQQGMDIAEANPRISCVKPHGDAQTYQRMIEAEYNNARNHLSNDLQLMLFVLPDDDEKRYRAIKYTTDTIIGVPSQCVQIDKVSSHKTTKQYCANVALKINLKLGGTNQSLEETEIPQLTKEPVMLLGADVTHPTGGRAGPSNMPSICAVVGSLDRQGGRFISKLESQRTRQEKIENMGGMVKEILIDYRAKNNILPMRIIMYRDGVSESQFEMVLTHELEKIKEACKEIDETYNPPITFVIVGKRHHTRFYPQQKNDTDSKGNCVAGTVVDRKITHPYLFDFFLQSHTSLHGTSRPAHYHVLFDENKFTSDMLQNLTHKLCYNYQRATRSVSIAPAAYYAHLAAKRARLHLEQQPRGETEFLKTVQCILFDYSFFRIPIIVANISRNNCK</sequence>
<gene>
    <name evidence="4" type="ORF">RCL2_001181000</name>
</gene>
<dbReference type="InterPro" id="IPR036085">
    <property type="entry name" value="PAZ_dom_sf"/>
</dbReference>
<dbReference type="SMART" id="SM00950">
    <property type="entry name" value="Piwi"/>
    <property type="match status" value="1"/>
</dbReference>
<dbReference type="EMBL" id="BLAL01000083">
    <property type="protein sequence ID" value="GES84707.1"/>
    <property type="molecule type" value="Genomic_DNA"/>
</dbReference>
<dbReference type="Pfam" id="PF08699">
    <property type="entry name" value="ArgoL1"/>
    <property type="match status" value="1"/>
</dbReference>
<dbReference type="Pfam" id="PF02171">
    <property type="entry name" value="Piwi"/>
    <property type="match status" value="1"/>
</dbReference>
<dbReference type="Proteomes" id="UP000615446">
    <property type="component" value="Unassembled WGS sequence"/>
</dbReference>
<dbReference type="Gene3D" id="3.30.420.10">
    <property type="entry name" value="Ribonuclease H-like superfamily/Ribonuclease H"/>
    <property type="match status" value="1"/>
</dbReference>
<dbReference type="Pfam" id="PF02170">
    <property type="entry name" value="PAZ"/>
    <property type="match status" value="1"/>
</dbReference>
<dbReference type="GO" id="GO:0003723">
    <property type="term" value="F:RNA binding"/>
    <property type="evidence" value="ECO:0007669"/>
    <property type="project" value="InterPro"/>
</dbReference>
<comment type="caution">
    <text evidence="4">The sequence shown here is derived from an EMBL/GenBank/DDBJ whole genome shotgun (WGS) entry which is preliminary data.</text>
</comment>
<reference evidence="4" key="1">
    <citation type="submission" date="2019-10" db="EMBL/GenBank/DDBJ databases">
        <title>Conservation and host-specific expression of non-tandemly repeated heterogenous ribosome RNA gene in arbuscular mycorrhizal fungi.</title>
        <authorList>
            <person name="Maeda T."/>
            <person name="Kobayashi Y."/>
            <person name="Nakagawa T."/>
            <person name="Ezawa T."/>
            <person name="Yamaguchi K."/>
            <person name="Bino T."/>
            <person name="Nishimoto Y."/>
            <person name="Shigenobu S."/>
            <person name="Kawaguchi M."/>
        </authorList>
    </citation>
    <scope>NUCLEOTIDE SEQUENCE</scope>
    <source>
        <strain evidence="4">HR1</strain>
    </source>
</reference>
<proteinExistence type="predicted"/>
<dbReference type="Gene3D" id="3.40.50.2300">
    <property type="match status" value="1"/>
</dbReference>
<feature type="domain" description="Piwi" evidence="3">
    <location>
        <begin position="582"/>
        <end position="888"/>
    </location>
</feature>
<dbReference type="SUPFAM" id="SSF101690">
    <property type="entry name" value="PAZ domain"/>
    <property type="match status" value="1"/>
</dbReference>
<organism evidence="4 5">
    <name type="scientific">Rhizophagus clarus</name>
    <dbReference type="NCBI Taxonomy" id="94130"/>
    <lineage>
        <taxon>Eukaryota</taxon>
        <taxon>Fungi</taxon>
        <taxon>Fungi incertae sedis</taxon>
        <taxon>Mucoromycota</taxon>
        <taxon>Glomeromycotina</taxon>
        <taxon>Glomeromycetes</taxon>
        <taxon>Glomerales</taxon>
        <taxon>Glomeraceae</taxon>
        <taxon>Rhizophagus</taxon>
    </lineage>
</organism>
<evidence type="ECO:0000259" key="2">
    <source>
        <dbReference type="PROSITE" id="PS50821"/>
    </source>
</evidence>
<name>A0A8H3LF33_9GLOM</name>
<dbReference type="OrthoDB" id="10252740at2759"/>
<dbReference type="InterPro" id="IPR014811">
    <property type="entry name" value="ArgoL1"/>
</dbReference>
<dbReference type="SUPFAM" id="SSF53098">
    <property type="entry name" value="Ribonuclease H-like"/>
    <property type="match status" value="1"/>
</dbReference>